<accession>A0A699Z604</accession>
<comment type="caution">
    <text evidence="2">The sequence shown here is derived from an EMBL/GenBank/DDBJ whole genome shotgun (WGS) entry which is preliminary data.</text>
</comment>
<evidence type="ECO:0000256" key="1">
    <source>
        <dbReference type="SAM" id="MobiDB-lite"/>
    </source>
</evidence>
<protein>
    <submittedName>
        <fullName evidence="2">Uncharacterized protein</fullName>
    </submittedName>
</protein>
<gene>
    <name evidence="2" type="ORF">HaLaN_14201</name>
</gene>
<evidence type="ECO:0000313" key="2">
    <source>
        <dbReference type="EMBL" id="GFH17541.1"/>
    </source>
</evidence>
<reference evidence="2 3" key="1">
    <citation type="submission" date="2020-02" db="EMBL/GenBank/DDBJ databases">
        <title>Draft genome sequence of Haematococcus lacustris strain NIES-144.</title>
        <authorList>
            <person name="Morimoto D."/>
            <person name="Nakagawa S."/>
            <person name="Yoshida T."/>
            <person name="Sawayama S."/>
        </authorList>
    </citation>
    <scope>NUCLEOTIDE SEQUENCE [LARGE SCALE GENOMIC DNA]</scope>
    <source>
        <strain evidence="2 3">NIES-144</strain>
    </source>
</reference>
<proteinExistence type="predicted"/>
<organism evidence="2 3">
    <name type="scientific">Haematococcus lacustris</name>
    <name type="common">Green alga</name>
    <name type="synonym">Haematococcus pluvialis</name>
    <dbReference type="NCBI Taxonomy" id="44745"/>
    <lineage>
        <taxon>Eukaryota</taxon>
        <taxon>Viridiplantae</taxon>
        <taxon>Chlorophyta</taxon>
        <taxon>core chlorophytes</taxon>
        <taxon>Chlorophyceae</taxon>
        <taxon>CS clade</taxon>
        <taxon>Chlamydomonadales</taxon>
        <taxon>Haematococcaceae</taxon>
        <taxon>Haematococcus</taxon>
    </lineage>
</organism>
<evidence type="ECO:0000313" key="3">
    <source>
        <dbReference type="Proteomes" id="UP000485058"/>
    </source>
</evidence>
<keyword evidence="3" id="KW-1185">Reference proteome</keyword>
<sequence length="39" mass="4166">MEQQEDEVNPDGAQASPLGESLAAAGYQSSRLSVWVLQC</sequence>
<name>A0A699Z604_HAELA</name>
<dbReference type="Proteomes" id="UP000485058">
    <property type="component" value="Unassembled WGS sequence"/>
</dbReference>
<dbReference type="EMBL" id="BLLF01001165">
    <property type="protein sequence ID" value="GFH17541.1"/>
    <property type="molecule type" value="Genomic_DNA"/>
</dbReference>
<feature type="region of interest" description="Disordered" evidence="1">
    <location>
        <begin position="1"/>
        <end position="20"/>
    </location>
</feature>
<dbReference type="AlphaFoldDB" id="A0A699Z604"/>